<evidence type="ECO:0000313" key="4">
    <source>
        <dbReference type="Proteomes" id="UP000315217"/>
    </source>
</evidence>
<organism evidence="2 5">
    <name type="scientific">Candidatus Segetimicrobium genomatis</name>
    <dbReference type="NCBI Taxonomy" id="2569760"/>
    <lineage>
        <taxon>Bacteria</taxon>
        <taxon>Bacillati</taxon>
        <taxon>Candidatus Sysuimicrobiota</taxon>
        <taxon>Candidatus Sysuimicrobiia</taxon>
        <taxon>Candidatus Sysuimicrobiales</taxon>
        <taxon>Candidatus Segetimicrobiaceae</taxon>
        <taxon>Candidatus Segetimicrobium</taxon>
    </lineage>
</organism>
<keyword evidence="1" id="KW-1133">Transmembrane helix</keyword>
<dbReference type="Proteomes" id="UP000315217">
    <property type="component" value="Unassembled WGS sequence"/>
</dbReference>
<comment type="caution">
    <text evidence="2">The sequence shown here is derived from an EMBL/GenBank/DDBJ whole genome shotgun (WGS) entry which is preliminary data.</text>
</comment>
<name>A0A537LG33_9BACT</name>
<feature type="transmembrane region" description="Helical" evidence="1">
    <location>
        <begin position="35"/>
        <end position="58"/>
    </location>
</feature>
<feature type="transmembrane region" description="Helical" evidence="1">
    <location>
        <begin position="135"/>
        <end position="163"/>
    </location>
</feature>
<keyword evidence="1" id="KW-0472">Membrane</keyword>
<evidence type="ECO:0000313" key="3">
    <source>
        <dbReference type="EMBL" id="TMJ11357.1"/>
    </source>
</evidence>
<evidence type="ECO:0000313" key="5">
    <source>
        <dbReference type="Proteomes" id="UP000318661"/>
    </source>
</evidence>
<dbReference type="Proteomes" id="UP000318661">
    <property type="component" value="Unassembled WGS sequence"/>
</dbReference>
<dbReference type="AlphaFoldDB" id="A0A537LG33"/>
<dbReference type="EMBL" id="VBAI01000070">
    <property type="protein sequence ID" value="TMJ11357.1"/>
    <property type="molecule type" value="Genomic_DNA"/>
</dbReference>
<sequence length="273" mass="29543">MSVSATLTVVLATLSSVITAYVAHLISLPHFHLLGGIPVGSVLIGTAAATGVAMAVRLTSNYDVAGFRMFAQLGGVTAYLGAMLLDYVAGEMRGHRAVAVPDALTVLNYVRVLVEQGAASITAQLPESIKFPPGVAVWLGVVRLFIEVLGTVVATGWAISYLTGVPFCWRNRRFYELKDVVESSNVGAVREWEMAINQRRPIEARALLARVRTGKVAPYERSWVRIAIHQCPICLAARVRIEKRRRAAFGRVRTSPADELQFDAVKGSALLAT</sequence>
<keyword evidence="1" id="KW-0812">Transmembrane</keyword>
<protein>
    <submittedName>
        <fullName evidence="2">Uncharacterized protein</fullName>
    </submittedName>
</protein>
<feature type="transmembrane region" description="Helical" evidence="1">
    <location>
        <begin position="70"/>
        <end position="89"/>
    </location>
</feature>
<evidence type="ECO:0000256" key="1">
    <source>
        <dbReference type="SAM" id="Phobius"/>
    </source>
</evidence>
<proteinExistence type="predicted"/>
<reference evidence="4 5" key="1">
    <citation type="journal article" date="2019" name="Nat. Microbiol.">
        <title>Mediterranean grassland soil C-N compound turnover is dependent on rainfall and depth, and is mediated by genomically divergent microorganisms.</title>
        <authorList>
            <person name="Diamond S."/>
            <person name="Andeer P.F."/>
            <person name="Li Z."/>
            <person name="Crits-Christoph A."/>
            <person name="Burstein D."/>
            <person name="Anantharaman K."/>
            <person name="Lane K.R."/>
            <person name="Thomas B.C."/>
            <person name="Pan C."/>
            <person name="Northen T.R."/>
            <person name="Banfield J.F."/>
        </authorList>
    </citation>
    <scope>NUCLEOTIDE SEQUENCE [LARGE SCALE GENOMIC DNA]</scope>
    <source>
        <strain evidence="3">NP_1</strain>
        <strain evidence="2">NP_2</strain>
    </source>
</reference>
<evidence type="ECO:0000313" key="2">
    <source>
        <dbReference type="EMBL" id="TMJ06971.1"/>
    </source>
</evidence>
<gene>
    <name evidence="3" type="ORF">E6G98_05005</name>
    <name evidence="2" type="ORF">E6G99_08250</name>
</gene>
<dbReference type="EMBL" id="VBAJ01000209">
    <property type="protein sequence ID" value="TMJ06971.1"/>
    <property type="molecule type" value="Genomic_DNA"/>
</dbReference>
<accession>A0A537LG33</accession>